<reference evidence="2" key="1">
    <citation type="submission" date="2016-11" db="UniProtKB">
        <authorList>
            <consortium name="WormBaseParasite"/>
        </authorList>
    </citation>
    <scope>IDENTIFICATION</scope>
    <source>
        <strain evidence="2">KR3021</strain>
    </source>
</reference>
<name>A0AC35UDR8_9BILA</name>
<evidence type="ECO:0000313" key="1">
    <source>
        <dbReference type="Proteomes" id="UP000095286"/>
    </source>
</evidence>
<protein>
    <submittedName>
        <fullName evidence="2">MFS domain-containing protein</fullName>
    </submittedName>
</protein>
<dbReference type="WBParaSite" id="RSKR_0001043200.1">
    <property type="protein sequence ID" value="RSKR_0001043200.1"/>
    <property type="gene ID" value="RSKR_0001043200"/>
</dbReference>
<organism evidence="1 2">
    <name type="scientific">Rhabditophanes sp. KR3021</name>
    <dbReference type="NCBI Taxonomy" id="114890"/>
    <lineage>
        <taxon>Eukaryota</taxon>
        <taxon>Metazoa</taxon>
        <taxon>Ecdysozoa</taxon>
        <taxon>Nematoda</taxon>
        <taxon>Chromadorea</taxon>
        <taxon>Rhabditida</taxon>
        <taxon>Tylenchina</taxon>
        <taxon>Panagrolaimomorpha</taxon>
        <taxon>Strongyloidoidea</taxon>
        <taxon>Alloionematidae</taxon>
        <taxon>Rhabditophanes</taxon>
    </lineage>
</organism>
<sequence length="271" mass="30440">MPESPRQLYILNKDPAGAKESLKYYRGDNANVTEILEEYDDEVLSQKQIKRHSLLQIIKHPYLRQIFCHVIVLRLLHVFTLDINLGPYLQIIIERYGGSPTLAPTVALAMQSTGIIASFWAVVLFAIFKRKQIIMFTSTLTLISYLMMIVAEMSVDPEKQSNTSLGFLIAATMIDKAASGAGRSMTAIIVISDVCPVHSKDAIINAVTFSFYCVLALSSSIYFNMLNTYGIFVYIAGFLIILAINIYLVIFLPETKEKSINQIFDGYQELD</sequence>
<accession>A0AC35UDR8</accession>
<proteinExistence type="predicted"/>
<dbReference type="Proteomes" id="UP000095286">
    <property type="component" value="Unplaced"/>
</dbReference>
<evidence type="ECO:0000313" key="2">
    <source>
        <dbReference type="WBParaSite" id="RSKR_0001043200.1"/>
    </source>
</evidence>